<evidence type="ECO:0000313" key="4">
    <source>
        <dbReference type="Proteomes" id="UP000663866"/>
    </source>
</evidence>
<feature type="region of interest" description="Disordered" evidence="1">
    <location>
        <begin position="69"/>
        <end position="97"/>
    </location>
</feature>
<feature type="non-terminal residue" evidence="3">
    <location>
        <position position="1"/>
    </location>
</feature>
<organism evidence="3 4">
    <name type="scientific">Rotaria magnacalcarata</name>
    <dbReference type="NCBI Taxonomy" id="392030"/>
    <lineage>
        <taxon>Eukaryota</taxon>
        <taxon>Metazoa</taxon>
        <taxon>Spiralia</taxon>
        <taxon>Gnathifera</taxon>
        <taxon>Rotifera</taxon>
        <taxon>Eurotatoria</taxon>
        <taxon>Bdelloidea</taxon>
        <taxon>Philodinida</taxon>
        <taxon>Philodinidae</taxon>
        <taxon>Rotaria</taxon>
    </lineage>
</organism>
<proteinExistence type="predicted"/>
<dbReference type="Proteomes" id="UP000663866">
    <property type="component" value="Unassembled WGS sequence"/>
</dbReference>
<feature type="non-terminal residue" evidence="3">
    <location>
        <position position="97"/>
    </location>
</feature>
<gene>
    <name evidence="3" type="ORF">OVN521_LOCUS46550</name>
    <name evidence="2" type="ORF">WKI299_LOCUS24185</name>
</gene>
<sequence length="97" mass="11637">LKSKPRLKMEIYMAGINPEDREIDTETWYHVEMIRYKSDIMQFTADLDHPIFRYKWNADAWLQEFQNAQSKNRSTKANSKVQSSQSNDQIRHLLQMT</sequence>
<dbReference type="Proteomes" id="UP000663856">
    <property type="component" value="Unassembled WGS sequence"/>
</dbReference>
<evidence type="ECO:0000313" key="2">
    <source>
        <dbReference type="EMBL" id="CAF2120047.1"/>
    </source>
</evidence>
<reference evidence="3" key="1">
    <citation type="submission" date="2021-02" db="EMBL/GenBank/DDBJ databases">
        <authorList>
            <person name="Nowell W R."/>
        </authorList>
    </citation>
    <scope>NUCLEOTIDE SEQUENCE</scope>
</reference>
<accession>A0A821EUD2</accession>
<protein>
    <submittedName>
        <fullName evidence="3">Uncharacterized protein</fullName>
    </submittedName>
</protein>
<keyword evidence="4" id="KW-1185">Reference proteome</keyword>
<name>A0A821EUD2_9BILA</name>
<feature type="compositionally biased region" description="Polar residues" evidence="1">
    <location>
        <begin position="69"/>
        <end position="88"/>
    </location>
</feature>
<dbReference type="EMBL" id="CAJOBG010083902">
    <property type="protein sequence ID" value="CAF4641724.1"/>
    <property type="molecule type" value="Genomic_DNA"/>
</dbReference>
<dbReference type="EMBL" id="CAJNRF010010385">
    <property type="protein sequence ID" value="CAF2120047.1"/>
    <property type="molecule type" value="Genomic_DNA"/>
</dbReference>
<evidence type="ECO:0000313" key="3">
    <source>
        <dbReference type="EMBL" id="CAF4641724.1"/>
    </source>
</evidence>
<dbReference type="AlphaFoldDB" id="A0A821EUD2"/>
<comment type="caution">
    <text evidence="3">The sequence shown here is derived from an EMBL/GenBank/DDBJ whole genome shotgun (WGS) entry which is preliminary data.</text>
</comment>
<evidence type="ECO:0000256" key="1">
    <source>
        <dbReference type="SAM" id="MobiDB-lite"/>
    </source>
</evidence>